<sequence>MTDTEINDIRTKCDFRQITFSGFQKVKVKKEITECLLSGKVEAACYWGAEFICAGHYIDLWECIILYISKYIHLGNPKLPIYIALRFNNFKDILSGGYIDNELRMRNNPKIRRLFAEITGVLCFSRKKHRFEDIKIKKNEEFNMAHMSTKLKAPTINYAQTIFCKGDPKEIFIAINEFAYHISPQSKNVVSACYWLEWLLEFEMLSKRKKEGCFCERRSFAPVLDKYQMVIGV</sequence>
<evidence type="ECO:0000313" key="1">
    <source>
        <dbReference type="EMBL" id="QHS96696.1"/>
    </source>
</evidence>
<reference evidence="1" key="1">
    <citation type="journal article" date="2020" name="Nature">
        <title>Giant virus diversity and host interactions through global metagenomics.</title>
        <authorList>
            <person name="Schulz F."/>
            <person name="Roux S."/>
            <person name="Paez-Espino D."/>
            <person name="Jungbluth S."/>
            <person name="Walsh D.A."/>
            <person name="Denef V.J."/>
            <person name="McMahon K.D."/>
            <person name="Konstantinidis K.T."/>
            <person name="Eloe-Fadrosh E.A."/>
            <person name="Kyrpides N.C."/>
            <person name="Woyke T."/>
        </authorList>
    </citation>
    <scope>NUCLEOTIDE SEQUENCE</scope>
    <source>
        <strain evidence="1">GVMAG-M-3300020166-5</strain>
    </source>
</reference>
<organism evidence="1">
    <name type="scientific">viral metagenome</name>
    <dbReference type="NCBI Taxonomy" id="1070528"/>
    <lineage>
        <taxon>unclassified sequences</taxon>
        <taxon>metagenomes</taxon>
        <taxon>organismal metagenomes</taxon>
    </lineage>
</organism>
<dbReference type="AlphaFoldDB" id="A0A6C0BWV2"/>
<protein>
    <submittedName>
        <fullName evidence="1">Uncharacterized protein</fullName>
    </submittedName>
</protein>
<name>A0A6C0BWV2_9ZZZZ</name>
<accession>A0A6C0BWV2</accession>
<proteinExistence type="predicted"/>
<dbReference type="EMBL" id="MN739278">
    <property type="protein sequence ID" value="QHS96696.1"/>
    <property type="molecule type" value="Genomic_DNA"/>
</dbReference>